<dbReference type="GO" id="GO:0004519">
    <property type="term" value="F:endonuclease activity"/>
    <property type="evidence" value="ECO:0007669"/>
    <property type="project" value="UniProtKB-KW"/>
</dbReference>
<dbReference type="Proteomes" id="UP000017127">
    <property type="component" value="Unassembled WGS sequence"/>
</dbReference>
<accession>U7QAG7</accession>
<evidence type="ECO:0000313" key="2">
    <source>
        <dbReference type="EMBL" id="ERT04182.1"/>
    </source>
</evidence>
<dbReference type="AlphaFoldDB" id="U7QAG7"/>
<protein>
    <submittedName>
        <fullName evidence="2">Restriction endonuclease family protein</fullName>
    </submittedName>
</protein>
<keyword evidence="2" id="KW-0540">Nuclease</keyword>
<dbReference type="RefSeq" id="WP_023069547.1">
    <property type="nucleotide sequence ID" value="NZ_AUZM01000115.1"/>
</dbReference>
<dbReference type="OrthoDB" id="509866at2"/>
<evidence type="ECO:0000313" key="3">
    <source>
        <dbReference type="Proteomes" id="UP000017127"/>
    </source>
</evidence>
<keyword evidence="3" id="KW-1185">Reference proteome</keyword>
<sequence>MFTATFKRFTISEYHRLTELGILQQSDHIELIRGELVEMAAKGMAHEVCLTKLLRELSKLISDRATLRCQSPIILSSNSEPEPDFTIVINSPDDYLVSHPAANDIILVIEIYDSSLNYDKEIKLPLYAEDGISDFWIFNLGDRILEAYSKPYQKPQGSWGYRIQKISLPNETISLPQFSDLLLDLTKVFPQQ</sequence>
<feature type="domain" description="Putative restriction endonuclease" evidence="1">
    <location>
        <begin position="12"/>
        <end position="180"/>
    </location>
</feature>
<proteinExistence type="predicted"/>
<dbReference type="EMBL" id="AUZM01000115">
    <property type="protein sequence ID" value="ERT04182.1"/>
    <property type="molecule type" value="Genomic_DNA"/>
</dbReference>
<keyword evidence="2" id="KW-0378">Hydrolase</keyword>
<dbReference type="Gene3D" id="3.90.1570.10">
    <property type="entry name" value="tt1808, chain A"/>
    <property type="match status" value="1"/>
</dbReference>
<name>U7QAG7_9CYAN</name>
<dbReference type="PANTHER" id="PTHR35400">
    <property type="entry name" value="SLR1083 PROTEIN"/>
    <property type="match status" value="1"/>
</dbReference>
<dbReference type="InterPro" id="IPR011335">
    <property type="entry name" value="Restrct_endonuc-II-like"/>
</dbReference>
<dbReference type="InterPro" id="IPR008538">
    <property type="entry name" value="Uma2"/>
</dbReference>
<dbReference type="PANTHER" id="PTHR35400:SF1">
    <property type="entry name" value="SLR1083 PROTEIN"/>
    <property type="match status" value="1"/>
</dbReference>
<organism evidence="2 3">
    <name type="scientific">Lyngbya aestuarii BL J</name>
    <dbReference type="NCBI Taxonomy" id="1348334"/>
    <lineage>
        <taxon>Bacteria</taxon>
        <taxon>Bacillati</taxon>
        <taxon>Cyanobacteriota</taxon>
        <taxon>Cyanophyceae</taxon>
        <taxon>Oscillatoriophycideae</taxon>
        <taxon>Oscillatoriales</taxon>
        <taxon>Microcoleaceae</taxon>
        <taxon>Lyngbya</taxon>
    </lineage>
</organism>
<dbReference type="SUPFAM" id="SSF52980">
    <property type="entry name" value="Restriction endonuclease-like"/>
    <property type="match status" value="1"/>
</dbReference>
<reference evidence="2 3" key="1">
    <citation type="journal article" date="2013" name="Front. Microbiol.">
        <title>Comparative genomic analyses of the cyanobacterium, Lyngbya aestuarii BL J, a powerful hydrogen producer.</title>
        <authorList>
            <person name="Kothari A."/>
            <person name="Vaughn M."/>
            <person name="Garcia-Pichel F."/>
        </authorList>
    </citation>
    <scope>NUCLEOTIDE SEQUENCE [LARGE SCALE GENOMIC DNA]</scope>
    <source>
        <strain evidence="2 3">BL J</strain>
    </source>
</reference>
<dbReference type="CDD" id="cd06260">
    <property type="entry name" value="DUF820-like"/>
    <property type="match status" value="1"/>
</dbReference>
<evidence type="ECO:0000259" key="1">
    <source>
        <dbReference type="Pfam" id="PF05685"/>
    </source>
</evidence>
<keyword evidence="2" id="KW-0255">Endonuclease</keyword>
<dbReference type="InterPro" id="IPR012296">
    <property type="entry name" value="Nuclease_put_TT1808"/>
</dbReference>
<comment type="caution">
    <text evidence="2">The sequence shown here is derived from an EMBL/GenBank/DDBJ whole genome shotgun (WGS) entry which is preliminary data.</text>
</comment>
<dbReference type="Pfam" id="PF05685">
    <property type="entry name" value="Uma2"/>
    <property type="match status" value="1"/>
</dbReference>
<gene>
    <name evidence="2" type="ORF">M595_5869</name>
</gene>